<dbReference type="SMART" id="SM00448">
    <property type="entry name" value="REC"/>
    <property type="match status" value="1"/>
</dbReference>
<proteinExistence type="predicted"/>
<evidence type="ECO:0000313" key="4">
    <source>
        <dbReference type="EMBL" id="GGI50367.1"/>
    </source>
</evidence>
<dbReference type="GO" id="GO:0000160">
    <property type="term" value="P:phosphorelay signal transduction system"/>
    <property type="evidence" value="ECO:0007669"/>
    <property type="project" value="InterPro"/>
</dbReference>
<dbReference type="Proteomes" id="UP000662074">
    <property type="component" value="Unassembled WGS sequence"/>
</dbReference>
<feature type="domain" description="Response regulatory" evidence="3">
    <location>
        <begin position="4"/>
        <end position="118"/>
    </location>
</feature>
<dbReference type="AlphaFoldDB" id="A0A917J906"/>
<evidence type="ECO:0000256" key="1">
    <source>
        <dbReference type="ARBA" id="ARBA00022553"/>
    </source>
</evidence>
<protein>
    <submittedName>
        <fullName evidence="4">Response regulator</fullName>
    </submittedName>
</protein>
<dbReference type="PANTHER" id="PTHR44591:SF3">
    <property type="entry name" value="RESPONSE REGULATORY DOMAIN-CONTAINING PROTEIN"/>
    <property type="match status" value="1"/>
</dbReference>
<dbReference type="InterPro" id="IPR050595">
    <property type="entry name" value="Bact_response_regulator"/>
</dbReference>
<reference evidence="4" key="2">
    <citation type="submission" date="2020-09" db="EMBL/GenBank/DDBJ databases">
        <authorList>
            <person name="Sun Q."/>
            <person name="Sedlacek I."/>
        </authorList>
    </citation>
    <scope>NUCLEOTIDE SEQUENCE</scope>
    <source>
        <strain evidence="4">CCM 8711</strain>
    </source>
</reference>
<keyword evidence="1 2" id="KW-0597">Phosphoprotein</keyword>
<gene>
    <name evidence="4" type="ORF">GCM10011425_15790</name>
</gene>
<dbReference type="Gene3D" id="3.40.50.2300">
    <property type="match status" value="1"/>
</dbReference>
<accession>A0A917J906</accession>
<reference evidence="4" key="1">
    <citation type="journal article" date="2014" name="Int. J. Syst. Evol. Microbiol.">
        <title>Complete genome sequence of Corynebacterium casei LMG S-19264T (=DSM 44701T), isolated from a smear-ripened cheese.</title>
        <authorList>
            <consortium name="US DOE Joint Genome Institute (JGI-PGF)"/>
            <person name="Walter F."/>
            <person name="Albersmeier A."/>
            <person name="Kalinowski J."/>
            <person name="Ruckert C."/>
        </authorList>
    </citation>
    <scope>NUCLEOTIDE SEQUENCE</scope>
    <source>
        <strain evidence="4">CCM 8711</strain>
    </source>
</reference>
<feature type="modified residue" description="4-aspartylphosphate" evidence="2">
    <location>
        <position position="53"/>
    </location>
</feature>
<sequence length="121" mass="13730">MLKRILVLDDNQDILEVVNEVLSYENFDVHTTCTSNNILQVARDYHPDLVILDFLLNDGNGGEICKQFKADSTLKHIPVIIFSAYINRNVDYPSFGCEAVISKPFDLKELVDKVNLLTSKN</sequence>
<dbReference type="RefSeq" id="WP_188415483.1">
    <property type="nucleotide sequence ID" value="NZ_BMDO01000003.1"/>
</dbReference>
<dbReference type="PANTHER" id="PTHR44591">
    <property type="entry name" value="STRESS RESPONSE REGULATOR PROTEIN 1"/>
    <property type="match status" value="1"/>
</dbReference>
<dbReference type="InterPro" id="IPR001789">
    <property type="entry name" value="Sig_transdc_resp-reg_receiver"/>
</dbReference>
<comment type="caution">
    <text evidence="4">The sequence shown here is derived from an EMBL/GenBank/DDBJ whole genome shotgun (WGS) entry which is preliminary data.</text>
</comment>
<evidence type="ECO:0000256" key="2">
    <source>
        <dbReference type="PROSITE-ProRule" id="PRU00169"/>
    </source>
</evidence>
<dbReference type="InterPro" id="IPR011006">
    <property type="entry name" value="CheY-like_superfamily"/>
</dbReference>
<evidence type="ECO:0000313" key="5">
    <source>
        <dbReference type="Proteomes" id="UP000662074"/>
    </source>
</evidence>
<dbReference type="SUPFAM" id="SSF52172">
    <property type="entry name" value="CheY-like"/>
    <property type="match status" value="1"/>
</dbReference>
<dbReference type="Pfam" id="PF00072">
    <property type="entry name" value="Response_reg"/>
    <property type="match status" value="1"/>
</dbReference>
<evidence type="ECO:0000259" key="3">
    <source>
        <dbReference type="PROSITE" id="PS50110"/>
    </source>
</evidence>
<dbReference type="EMBL" id="BMDO01000003">
    <property type="protein sequence ID" value="GGI50367.1"/>
    <property type="molecule type" value="Genomic_DNA"/>
</dbReference>
<dbReference type="PROSITE" id="PS50110">
    <property type="entry name" value="RESPONSE_REGULATORY"/>
    <property type="match status" value="1"/>
</dbReference>
<name>A0A917J906_9SPHI</name>
<keyword evidence="5" id="KW-1185">Reference proteome</keyword>
<organism evidence="4 5">
    <name type="scientific">Mucilaginibacter galii</name>
    <dbReference type="NCBI Taxonomy" id="2005073"/>
    <lineage>
        <taxon>Bacteria</taxon>
        <taxon>Pseudomonadati</taxon>
        <taxon>Bacteroidota</taxon>
        <taxon>Sphingobacteriia</taxon>
        <taxon>Sphingobacteriales</taxon>
        <taxon>Sphingobacteriaceae</taxon>
        <taxon>Mucilaginibacter</taxon>
    </lineage>
</organism>